<dbReference type="InterPro" id="IPR050690">
    <property type="entry name" value="JHDM1_Histone_Demethylase"/>
</dbReference>
<dbReference type="SMART" id="SM00558">
    <property type="entry name" value="JmjC"/>
    <property type="match status" value="1"/>
</dbReference>
<keyword evidence="17" id="KW-1185">Reference proteome</keyword>
<protein>
    <submittedName>
        <fullName evidence="16">Uncharacterized protein</fullName>
    </submittedName>
</protein>
<accession>A0AAD7UKE4</accession>
<feature type="domain" description="CXXC-type" evidence="14">
    <location>
        <begin position="614"/>
        <end position="660"/>
    </location>
</feature>
<dbReference type="GO" id="GO:0016491">
    <property type="term" value="F:oxidoreductase activity"/>
    <property type="evidence" value="ECO:0007669"/>
    <property type="project" value="UniProtKB-KW"/>
</dbReference>
<evidence type="ECO:0000256" key="4">
    <source>
        <dbReference type="ARBA" id="ARBA00022833"/>
    </source>
</evidence>
<dbReference type="Proteomes" id="UP001230188">
    <property type="component" value="Unassembled WGS sequence"/>
</dbReference>
<evidence type="ECO:0000256" key="12">
    <source>
        <dbReference type="SAM" id="MobiDB-lite"/>
    </source>
</evidence>
<dbReference type="SMART" id="SM00249">
    <property type="entry name" value="PHD"/>
    <property type="match status" value="1"/>
</dbReference>
<dbReference type="PROSITE" id="PS51184">
    <property type="entry name" value="JMJC"/>
    <property type="match status" value="1"/>
</dbReference>
<dbReference type="SUPFAM" id="SSF57903">
    <property type="entry name" value="FYVE/PHD zinc finger"/>
    <property type="match status" value="1"/>
</dbReference>
<dbReference type="Gene3D" id="2.60.120.650">
    <property type="entry name" value="Cupin"/>
    <property type="match status" value="1"/>
</dbReference>
<keyword evidence="2" id="KW-0479">Metal-binding</keyword>
<dbReference type="EMBL" id="JAQMWT010000109">
    <property type="protein sequence ID" value="KAJ8610375.1"/>
    <property type="molecule type" value="Genomic_DNA"/>
</dbReference>
<evidence type="ECO:0000313" key="16">
    <source>
        <dbReference type="EMBL" id="KAJ8610375.1"/>
    </source>
</evidence>
<dbReference type="PROSITE" id="PS51058">
    <property type="entry name" value="ZF_CXXC"/>
    <property type="match status" value="1"/>
</dbReference>
<feature type="region of interest" description="Disordered" evidence="12">
    <location>
        <begin position="662"/>
        <end position="720"/>
    </location>
</feature>
<evidence type="ECO:0000259" key="13">
    <source>
        <dbReference type="PROSITE" id="PS50016"/>
    </source>
</evidence>
<keyword evidence="10" id="KW-0539">Nucleus</keyword>
<dbReference type="GO" id="GO:0003677">
    <property type="term" value="F:DNA binding"/>
    <property type="evidence" value="ECO:0007669"/>
    <property type="project" value="UniProtKB-KW"/>
</dbReference>
<proteinExistence type="predicted"/>
<comment type="subcellular location">
    <subcellularLocation>
        <location evidence="1">Nucleus</location>
    </subcellularLocation>
</comment>
<keyword evidence="8" id="KW-0238">DNA-binding</keyword>
<feature type="domain" description="PHD-type" evidence="13">
    <location>
        <begin position="488"/>
        <end position="542"/>
    </location>
</feature>
<feature type="compositionally biased region" description="Basic residues" evidence="12">
    <location>
        <begin position="703"/>
        <end position="712"/>
    </location>
</feature>
<dbReference type="InterPro" id="IPR002857">
    <property type="entry name" value="Znf_CXXC"/>
</dbReference>
<dbReference type="InterPro" id="IPR001965">
    <property type="entry name" value="Znf_PHD"/>
</dbReference>
<reference evidence="16" key="1">
    <citation type="submission" date="2023-01" db="EMBL/GenBank/DDBJ databases">
        <title>Metagenome sequencing of chrysophaentin producing Chrysophaeum taylorii.</title>
        <authorList>
            <person name="Davison J."/>
            <person name="Bewley C."/>
        </authorList>
    </citation>
    <scope>NUCLEOTIDE SEQUENCE</scope>
    <source>
        <strain evidence="16">NIES-1699</strain>
    </source>
</reference>
<evidence type="ECO:0000256" key="5">
    <source>
        <dbReference type="ARBA" id="ARBA00023002"/>
    </source>
</evidence>
<organism evidence="16 17">
    <name type="scientific">Chrysophaeum taylorii</name>
    <dbReference type="NCBI Taxonomy" id="2483200"/>
    <lineage>
        <taxon>Eukaryota</taxon>
        <taxon>Sar</taxon>
        <taxon>Stramenopiles</taxon>
        <taxon>Ochrophyta</taxon>
        <taxon>Pelagophyceae</taxon>
        <taxon>Pelagomonadales</taxon>
        <taxon>Pelagomonadaceae</taxon>
        <taxon>Chrysophaeum</taxon>
    </lineage>
</organism>
<keyword evidence="6" id="KW-0408">Iron</keyword>
<dbReference type="GO" id="GO:0005634">
    <property type="term" value="C:nucleus"/>
    <property type="evidence" value="ECO:0007669"/>
    <property type="project" value="UniProtKB-SubCell"/>
</dbReference>
<evidence type="ECO:0000256" key="2">
    <source>
        <dbReference type="ARBA" id="ARBA00022723"/>
    </source>
</evidence>
<evidence type="ECO:0000256" key="10">
    <source>
        <dbReference type="ARBA" id="ARBA00023242"/>
    </source>
</evidence>
<evidence type="ECO:0000259" key="14">
    <source>
        <dbReference type="PROSITE" id="PS51058"/>
    </source>
</evidence>
<dbReference type="InterPro" id="IPR013083">
    <property type="entry name" value="Znf_RING/FYVE/PHD"/>
</dbReference>
<keyword evidence="7" id="KW-0805">Transcription regulation</keyword>
<dbReference type="GO" id="GO:0008270">
    <property type="term" value="F:zinc ion binding"/>
    <property type="evidence" value="ECO:0007669"/>
    <property type="project" value="UniProtKB-KW"/>
</dbReference>
<keyword evidence="9" id="KW-0804">Transcription</keyword>
<evidence type="ECO:0000256" key="8">
    <source>
        <dbReference type="ARBA" id="ARBA00023125"/>
    </source>
</evidence>
<comment type="caution">
    <text evidence="16">The sequence shown here is derived from an EMBL/GenBank/DDBJ whole genome shotgun (WGS) entry which is preliminary data.</text>
</comment>
<gene>
    <name evidence="16" type="ORF">CTAYLR_003879</name>
</gene>
<dbReference type="Gene3D" id="3.30.40.10">
    <property type="entry name" value="Zinc/RING finger domain, C3HC4 (zinc finger)"/>
    <property type="match status" value="1"/>
</dbReference>
<feature type="domain" description="JmjC" evidence="15">
    <location>
        <begin position="187"/>
        <end position="347"/>
    </location>
</feature>
<dbReference type="InterPro" id="IPR003347">
    <property type="entry name" value="JmjC_dom"/>
</dbReference>
<dbReference type="Pfam" id="PF02008">
    <property type="entry name" value="zf-CXXC"/>
    <property type="match status" value="1"/>
</dbReference>
<evidence type="ECO:0000256" key="6">
    <source>
        <dbReference type="ARBA" id="ARBA00023004"/>
    </source>
</evidence>
<evidence type="ECO:0000256" key="7">
    <source>
        <dbReference type="ARBA" id="ARBA00023015"/>
    </source>
</evidence>
<evidence type="ECO:0000256" key="9">
    <source>
        <dbReference type="ARBA" id="ARBA00023163"/>
    </source>
</evidence>
<keyword evidence="3 11" id="KW-0863">Zinc-finger</keyword>
<keyword evidence="5" id="KW-0560">Oxidoreductase</keyword>
<dbReference type="InterPro" id="IPR019787">
    <property type="entry name" value="Znf_PHD-finger"/>
</dbReference>
<keyword evidence="4" id="KW-0862">Zinc</keyword>
<dbReference type="SUPFAM" id="SSF51197">
    <property type="entry name" value="Clavaminate synthase-like"/>
    <property type="match status" value="1"/>
</dbReference>
<dbReference type="PROSITE" id="PS50016">
    <property type="entry name" value="ZF_PHD_2"/>
    <property type="match status" value="1"/>
</dbReference>
<dbReference type="Pfam" id="PF02373">
    <property type="entry name" value="JmjC"/>
    <property type="match status" value="1"/>
</dbReference>
<feature type="compositionally biased region" description="Acidic residues" evidence="12">
    <location>
        <begin position="665"/>
        <end position="681"/>
    </location>
</feature>
<dbReference type="AlphaFoldDB" id="A0AAD7UKE4"/>
<evidence type="ECO:0000313" key="17">
    <source>
        <dbReference type="Proteomes" id="UP001230188"/>
    </source>
</evidence>
<evidence type="ECO:0000256" key="11">
    <source>
        <dbReference type="PROSITE-ProRule" id="PRU00146"/>
    </source>
</evidence>
<evidence type="ECO:0000256" key="1">
    <source>
        <dbReference type="ARBA" id="ARBA00004123"/>
    </source>
</evidence>
<name>A0AAD7UKE4_9STRA</name>
<dbReference type="PANTHER" id="PTHR23123">
    <property type="entry name" value="PHD/F-BOX CONTAINING PROTEIN"/>
    <property type="match status" value="1"/>
</dbReference>
<evidence type="ECO:0000259" key="15">
    <source>
        <dbReference type="PROSITE" id="PS51184"/>
    </source>
</evidence>
<sequence>MTGRGEKRPSRACRSRSRVTLDDEFVMEVDEQLGEKWSNALEVDLERYAAPRSGVVEKEAAWLTAEALRSEGFEAPIVMRGRPPGLEVPPQCTVADVCRGVGKDATVEVLDVAEQDTAGKWRLEDWATYWKSDRARAYNVITLEISNTRLGARVRAPDAVRELDWTTTVGPERGAWVPVRPVEVAEEAEEDPESTTTTPKKRRLARAKKRKIMDESLRRGRPTVQKYCLMSVAGCYTDFHVDFGGTSVWYHVSRGAKVFYVAPPTPQNLYDFEQWSRSPSQTTELLPERFLPRREISRIELAAGDTLLLPSGWIHAVATPTDSVVFGGNWLHHLAASRQLEISALEDRLGVSGEARMPFFDATLWFVAVRVAHKLARLRRIAHHENDPAAARQYVLGGDAGFRAAKVLSAHLRRELETKRVVVDDHIPSSLRAPRRFLDGLDALLDGVEEDHDQPPDWWWLDPSEASSLAFVPGRDAPVPDLYWGAHDDVCCVCGETGRLICCDFCSNTEHVACARFPESEPIGDDADDAARLWACHQCQHKLRVKRAGAKRPLQATAYWWWLPDEADREAWANDEDAAATDPAAALRRLRTWVAPSDRPKQQLKKKTPPALPIRRRRVRCKACAACLRLECGKCRYCLNMRKFGGAGTMKGACEQRRCLNPIEPSEEEEEEEEDDDDEATDDKHHRPEEFWGLLPKTPPPPPRRRRPPRRPAPHEVEAS</sequence>
<evidence type="ECO:0000256" key="3">
    <source>
        <dbReference type="ARBA" id="ARBA00022771"/>
    </source>
</evidence>
<dbReference type="InterPro" id="IPR011011">
    <property type="entry name" value="Znf_FYVE_PHD"/>
</dbReference>